<evidence type="ECO:0000256" key="7">
    <source>
        <dbReference type="ARBA" id="ARBA00035120"/>
    </source>
</evidence>
<feature type="transmembrane region" description="Helical" evidence="10">
    <location>
        <begin position="89"/>
        <end position="111"/>
    </location>
</feature>
<proteinExistence type="inferred from homology"/>
<evidence type="ECO:0000256" key="1">
    <source>
        <dbReference type="ARBA" id="ARBA00004651"/>
    </source>
</evidence>
<gene>
    <name evidence="11" type="ORF">GCM10009533_61420</name>
</gene>
<keyword evidence="6" id="KW-0407">Ion channel</keyword>
<dbReference type="InterPro" id="IPR003691">
    <property type="entry name" value="FluC"/>
</dbReference>
<keyword evidence="3 10" id="KW-0812">Transmembrane</keyword>
<evidence type="ECO:0000256" key="2">
    <source>
        <dbReference type="ARBA" id="ARBA00022475"/>
    </source>
</evidence>
<evidence type="ECO:0000256" key="9">
    <source>
        <dbReference type="ARBA" id="ARBA00049940"/>
    </source>
</evidence>
<dbReference type="Proteomes" id="UP001500729">
    <property type="component" value="Unassembled WGS sequence"/>
</dbReference>
<evidence type="ECO:0000256" key="4">
    <source>
        <dbReference type="ARBA" id="ARBA00022989"/>
    </source>
</evidence>
<feature type="transmembrane region" description="Helical" evidence="10">
    <location>
        <begin position="123"/>
        <end position="145"/>
    </location>
</feature>
<name>A0ABN1DYQ2_SACER</name>
<dbReference type="RefSeq" id="WP_009947236.1">
    <property type="nucleotide sequence ID" value="NZ_BAAAGS010000066.1"/>
</dbReference>
<keyword evidence="6" id="KW-0406">Ion transport</keyword>
<evidence type="ECO:0000256" key="5">
    <source>
        <dbReference type="ARBA" id="ARBA00023136"/>
    </source>
</evidence>
<feature type="transmembrane region" description="Helical" evidence="10">
    <location>
        <begin position="22"/>
        <end position="42"/>
    </location>
</feature>
<dbReference type="EMBL" id="BAAAGS010000066">
    <property type="protein sequence ID" value="GAA0555262.1"/>
    <property type="molecule type" value="Genomic_DNA"/>
</dbReference>
<accession>A0ABN1DYQ2</accession>
<keyword evidence="4 10" id="KW-1133">Transmembrane helix</keyword>
<evidence type="ECO:0000313" key="11">
    <source>
        <dbReference type="EMBL" id="GAA0555262.1"/>
    </source>
</evidence>
<protein>
    <recommendedName>
        <fullName evidence="10">Fluoride-specific ion channel</fullName>
    </recommendedName>
</protein>
<comment type="caution">
    <text evidence="11">The sequence shown here is derived from an EMBL/GenBank/DDBJ whole genome shotgun (WGS) entry which is preliminary data.</text>
</comment>
<keyword evidence="6" id="KW-0813">Transport</keyword>
<keyword evidence="5 10" id="KW-0472">Membrane</keyword>
<organism evidence="11 12">
    <name type="scientific">Saccharopolyspora erythraea</name>
    <name type="common">Streptomyces erythraeus</name>
    <dbReference type="NCBI Taxonomy" id="1836"/>
    <lineage>
        <taxon>Bacteria</taxon>
        <taxon>Bacillati</taxon>
        <taxon>Actinomycetota</taxon>
        <taxon>Actinomycetes</taxon>
        <taxon>Pseudonocardiales</taxon>
        <taxon>Pseudonocardiaceae</taxon>
        <taxon>Saccharopolyspora</taxon>
    </lineage>
</organism>
<evidence type="ECO:0000256" key="3">
    <source>
        <dbReference type="ARBA" id="ARBA00022692"/>
    </source>
</evidence>
<comment type="function">
    <text evidence="9">Fluoride-specific ion channel. Important for reducing fluoride concentration in the cell, thus reducing its toxicity.</text>
</comment>
<keyword evidence="12" id="KW-1185">Reference proteome</keyword>
<evidence type="ECO:0000313" key="12">
    <source>
        <dbReference type="Proteomes" id="UP001500729"/>
    </source>
</evidence>
<feature type="transmembrane region" description="Helical" evidence="10">
    <location>
        <begin position="54"/>
        <end position="77"/>
    </location>
</feature>
<comment type="catalytic activity">
    <reaction evidence="8">
        <text>fluoride(in) = fluoride(out)</text>
        <dbReference type="Rhea" id="RHEA:76159"/>
        <dbReference type="ChEBI" id="CHEBI:17051"/>
    </reaction>
    <physiologicalReaction direction="left-to-right" evidence="8">
        <dbReference type="Rhea" id="RHEA:76160"/>
    </physiologicalReaction>
</comment>
<comment type="similarity">
    <text evidence="7 10">Belongs to the fluoride channel Fluc/FEX (TC 1.A.43) family.</text>
</comment>
<dbReference type="Pfam" id="PF02537">
    <property type="entry name" value="CRCB"/>
    <property type="match status" value="1"/>
</dbReference>
<keyword evidence="2 10" id="KW-1003">Cell membrane</keyword>
<evidence type="ECO:0000256" key="6">
    <source>
        <dbReference type="ARBA" id="ARBA00023303"/>
    </source>
</evidence>
<evidence type="ECO:0000256" key="8">
    <source>
        <dbReference type="ARBA" id="ARBA00035585"/>
    </source>
</evidence>
<evidence type="ECO:0000256" key="10">
    <source>
        <dbReference type="RuleBase" id="RU004340"/>
    </source>
</evidence>
<comment type="subcellular location">
    <subcellularLocation>
        <location evidence="1">Cell membrane</location>
        <topology evidence="1">Multi-pass membrane protein</topology>
    </subcellularLocation>
</comment>
<sequence length="146" mass="14644">MLESVLVTDVAVSDAESALDGAMTSTVAMLLGGALGVLLRMMIRRSWQNGTSPFRWGAFAITAGGALALGVLAGLALTVVHPGQARSALSIGASSALFTYCVFNASTLHLLARAGDRSSVVAALVHAFVGFAAAVPGVLAGMSLVG</sequence>
<reference evidence="11 12" key="1">
    <citation type="journal article" date="2019" name="Int. J. Syst. Evol. Microbiol.">
        <title>The Global Catalogue of Microorganisms (GCM) 10K type strain sequencing project: providing services to taxonomists for standard genome sequencing and annotation.</title>
        <authorList>
            <consortium name="The Broad Institute Genomics Platform"/>
            <consortium name="The Broad Institute Genome Sequencing Center for Infectious Disease"/>
            <person name="Wu L."/>
            <person name="Ma J."/>
        </authorList>
    </citation>
    <scope>NUCLEOTIDE SEQUENCE [LARGE SCALE GENOMIC DNA]</scope>
    <source>
        <strain evidence="11 12">JCM 10303</strain>
    </source>
</reference>